<gene>
    <name evidence="2" type="ORF">BAGA_09540</name>
</gene>
<dbReference type="Proteomes" id="UP000027778">
    <property type="component" value="Unassembled WGS sequence"/>
</dbReference>
<protein>
    <submittedName>
        <fullName evidence="2">XRE family transcriptional regulator</fullName>
    </submittedName>
</protein>
<keyword evidence="3" id="KW-1185">Reference proteome</keyword>
<proteinExistence type="predicted"/>
<dbReference type="OrthoDB" id="2615321at2"/>
<organism evidence="2 3">
    <name type="scientific">Bacillus gaemokensis</name>
    <dbReference type="NCBI Taxonomy" id="574375"/>
    <lineage>
        <taxon>Bacteria</taxon>
        <taxon>Bacillati</taxon>
        <taxon>Bacillota</taxon>
        <taxon>Bacilli</taxon>
        <taxon>Bacillales</taxon>
        <taxon>Bacillaceae</taxon>
        <taxon>Bacillus</taxon>
        <taxon>Bacillus cereus group</taxon>
    </lineage>
</organism>
<accession>A0A073KA69</accession>
<sequence length="125" mass="14295">MLHELGKHIRTLRTQKGIGLNTFAKQLGVSPAYLSNLETGKTDTIQLSLLQKLQDELQLITMDNFSLIQDETKYRITRASTLLHNLIQQDEAFGYYLLETLERGINLSQASPTPHSNDQDYYLQN</sequence>
<evidence type="ECO:0000259" key="1">
    <source>
        <dbReference type="PROSITE" id="PS50943"/>
    </source>
</evidence>
<reference evidence="2 3" key="1">
    <citation type="submission" date="2014-06" db="EMBL/GenBank/DDBJ databases">
        <title>Draft genome sequence of Bacillus gaemokensis JCM 15801 (MCCC 1A00707).</title>
        <authorList>
            <person name="Lai Q."/>
            <person name="Liu Y."/>
            <person name="Shao Z."/>
        </authorList>
    </citation>
    <scope>NUCLEOTIDE SEQUENCE [LARGE SCALE GENOMIC DNA]</scope>
    <source>
        <strain evidence="2 3">JCM 15801</strain>
    </source>
</reference>
<evidence type="ECO:0000313" key="2">
    <source>
        <dbReference type="EMBL" id="KEK23352.1"/>
    </source>
</evidence>
<dbReference type="eggNOG" id="COG1396">
    <property type="taxonomic scope" value="Bacteria"/>
</dbReference>
<feature type="domain" description="HTH cro/C1-type" evidence="1">
    <location>
        <begin position="9"/>
        <end position="65"/>
    </location>
</feature>
<dbReference type="Pfam" id="PF13560">
    <property type="entry name" value="HTH_31"/>
    <property type="match status" value="1"/>
</dbReference>
<dbReference type="GO" id="GO:0003677">
    <property type="term" value="F:DNA binding"/>
    <property type="evidence" value="ECO:0007669"/>
    <property type="project" value="InterPro"/>
</dbReference>
<dbReference type="EMBL" id="JOTM01000017">
    <property type="protein sequence ID" value="KEK23352.1"/>
    <property type="molecule type" value="Genomic_DNA"/>
</dbReference>
<dbReference type="Gene3D" id="1.10.260.40">
    <property type="entry name" value="lambda repressor-like DNA-binding domains"/>
    <property type="match status" value="1"/>
</dbReference>
<dbReference type="SUPFAM" id="SSF47413">
    <property type="entry name" value="lambda repressor-like DNA-binding domains"/>
    <property type="match status" value="1"/>
</dbReference>
<dbReference type="PROSITE" id="PS50943">
    <property type="entry name" value="HTH_CROC1"/>
    <property type="match status" value="1"/>
</dbReference>
<dbReference type="CDD" id="cd00093">
    <property type="entry name" value="HTH_XRE"/>
    <property type="match status" value="1"/>
</dbReference>
<dbReference type="RefSeq" id="WP_033675745.1">
    <property type="nucleotide sequence ID" value="NZ_JOTM01000017.1"/>
</dbReference>
<dbReference type="InterPro" id="IPR010982">
    <property type="entry name" value="Lambda_DNA-bd_dom_sf"/>
</dbReference>
<dbReference type="SMART" id="SM00530">
    <property type="entry name" value="HTH_XRE"/>
    <property type="match status" value="1"/>
</dbReference>
<dbReference type="STRING" id="574375.AZF08_21365"/>
<comment type="caution">
    <text evidence="2">The sequence shown here is derived from an EMBL/GenBank/DDBJ whole genome shotgun (WGS) entry which is preliminary data.</text>
</comment>
<evidence type="ECO:0000313" key="3">
    <source>
        <dbReference type="Proteomes" id="UP000027778"/>
    </source>
</evidence>
<name>A0A073KA69_9BACI</name>
<dbReference type="AlphaFoldDB" id="A0A073KA69"/>
<dbReference type="InterPro" id="IPR001387">
    <property type="entry name" value="Cro/C1-type_HTH"/>
</dbReference>